<evidence type="ECO:0000313" key="2">
    <source>
        <dbReference type="Proteomes" id="UP001143856"/>
    </source>
</evidence>
<protein>
    <submittedName>
        <fullName evidence="1">Uncharacterized protein</fullName>
    </submittedName>
</protein>
<accession>A0ACC1MUM1</accession>
<comment type="caution">
    <text evidence="1">The sequence shown here is derived from an EMBL/GenBank/DDBJ whole genome shotgun (WGS) entry which is preliminary data.</text>
</comment>
<reference evidence="1" key="1">
    <citation type="submission" date="2022-10" db="EMBL/GenBank/DDBJ databases">
        <title>Genome Sequence of Xylaria curta.</title>
        <authorList>
            <person name="Buettner E."/>
        </authorList>
    </citation>
    <scope>NUCLEOTIDE SEQUENCE</scope>
    <source>
        <strain evidence="1">Babe10</strain>
    </source>
</reference>
<organism evidence="1 2">
    <name type="scientific">Xylaria curta</name>
    <dbReference type="NCBI Taxonomy" id="42375"/>
    <lineage>
        <taxon>Eukaryota</taxon>
        <taxon>Fungi</taxon>
        <taxon>Dikarya</taxon>
        <taxon>Ascomycota</taxon>
        <taxon>Pezizomycotina</taxon>
        <taxon>Sordariomycetes</taxon>
        <taxon>Xylariomycetidae</taxon>
        <taxon>Xylariales</taxon>
        <taxon>Xylariaceae</taxon>
        <taxon>Xylaria</taxon>
    </lineage>
</organism>
<keyword evidence="2" id="KW-1185">Reference proteome</keyword>
<evidence type="ECO:0000313" key="1">
    <source>
        <dbReference type="EMBL" id="KAJ2970306.1"/>
    </source>
</evidence>
<dbReference type="Proteomes" id="UP001143856">
    <property type="component" value="Unassembled WGS sequence"/>
</dbReference>
<proteinExistence type="predicted"/>
<name>A0ACC1MUM1_9PEZI</name>
<sequence>MHARTLQLLLRNALGQPNDNRHGSLERKRERPYNTLEREAEQLDDRARGAGQLVAIGLFDIELAAEATSLAFQIELEGLEAAALLLVLLVLVLIFIPPGPEDLAAEPTARARAAQGVLPGAAVLKLLTAVD</sequence>
<dbReference type="EMBL" id="JAPDGR010003706">
    <property type="protein sequence ID" value="KAJ2970306.1"/>
    <property type="molecule type" value="Genomic_DNA"/>
</dbReference>
<gene>
    <name evidence="1" type="ORF">NUW58_g9736</name>
</gene>